<organism evidence="1 2">
    <name type="scientific">Solanum commersonii</name>
    <name type="common">Commerson's wild potato</name>
    <name type="synonym">Commerson's nightshade</name>
    <dbReference type="NCBI Taxonomy" id="4109"/>
    <lineage>
        <taxon>Eukaryota</taxon>
        <taxon>Viridiplantae</taxon>
        <taxon>Streptophyta</taxon>
        <taxon>Embryophyta</taxon>
        <taxon>Tracheophyta</taxon>
        <taxon>Spermatophyta</taxon>
        <taxon>Magnoliopsida</taxon>
        <taxon>eudicotyledons</taxon>
        <taxon>Gunneridae</taxon>
        <taxon>Pentapetalae</taxon>
        <taxon>asterids</taxon>
        <taxon>lamiids</taxon>
        <taxon>Solanales</taxon>
        <taxon>Solanaceae</taxon>
        <taxon>Solanoideae</taxon>
        <taxon>Solaneae</taxon>
        <taxon>Solanum</taxon>
    </lineage>
</organism>
<evidence type="ECO:0000313" key="2">
    <source>
        <dbReference type="Proteomes" id="UP000824120"/>
    </source>
</evidence>
<accession>A0A9J5XRL1</accession>
<proteinExistence type="predicted"/>
<protein>
    <submittedName>
        <fullName evidence="1">Uncharacterized protein</fullName>
    </submittedName>
</protein>
<dbReference type="EMBL" id="JACXVP010000008">
    <property type="protein sequence ID" value="KAG5590167.1"/>
    <property type="molecule type" value="Genomic_DNA"/>
</dbReference>
<name>A0A9J5XRL1_SOLCO</name>
<dbReference type="AlphaFoldDB" id="A0A9J5XRL1"/>
<sequence>MGKGSWDVTALQVEINCWSSAFGFATSLLGKPKTHGWVALYLPLQNLYITPQPLDCAAEDCSVTLVEIADELDDPPFGQLIAFSVLPFASSHFGSLGGTVLLCETNRRPADCSFPRLLIHFLQGFAY</sequence>
<evidence type="ECO:0000313" key="1">
    <source>
        <dbReference type="EMBL" id="KAG5590167.1"/>
    </source>
</evidence>
<reference evidence="1 2" key="1">
    <citation type="submission" date="2020-09" db="EMBL/GenBank/DDBJ databases">
        <title>De no assembly of potato wild relative species, Solanum commersonii.</title>
        <authorList>
            <person name="Cho K."/>
        </authorList>
    </citation>
    <scope>NUCLEOTIDE SEQUENCE [LARGE SCALE GENOMIC DNA]</scope>
    <source>
        <strain evidence="1">LZ3.2</strain>
        <tissue evidence="1">Leaf</tissue>
    </source>
</reference>
<keyword evidence="2" id="KW-1185">Reference proteome</keyword>
<comment type="caution">
    <text evidence="1">The sequence shown here is derived from an EMBL/GenBank/DDBJ whole genome shotgun (WGS) entry which is preliminary data.</text>
</comment>
<dbReference type="Proteomes" id="UP000824120">
    <property type="component" value="Chromosome 8"/>
</dbReference>
<gene>
    <name evidence="1" type="ORF">H5410_040681</name>
</gene>